<feature type="binding site" evidence="5">
    <location>
        <position position="109"/>
    </location>
    <ligand>
        <name>FAD</name>
        <dbReference type="ChEBI" id="CHEBI:57692"/>
    </ligand>
</feature>
<dbReference type="PANTHER" id="PTHR31332">
    <property type="entry name" value="7-HYDROXYMETHYL CHLOROPHYLL A REDUCTASE, CHLOROPLASTIC"/>
    <property type="match status" value="1"/>
</dbReference>
<keyword evidence="5" id="KW-0285">Flavoprotein</keyword>
<feature type="binding site" evidence="5">
    <location>
        <position position="22"/>
    </location>
    <ligand>
        <name>[4Fe-4S] cluster</name>
        <dbReference type="ChEBI" id="CHEBI:49883"/>
        <label>1</label>
    </ligand>
</feature>
<feature type="binding site" evidence="5">
    <location>
        <position position="185"/>
    </location>
    <ligand>
        <name>[4Fe-4S] cluster</name>
        <dbReference type="ChEBI" id="CHEBI:49883"/>
        <label>3</label>
    </ligand>
</feature>
<feature type="binding site" evidence="5">
    <location>
        <position position="214"/>
    </location>
    <ligand>
        <name>[4Fe-4S] cluster</name>
        <dbReference type="ChEBI" id="CHEBI:49883"/>
        <label>3</label>
    </ligand>
</feature>
<protein>
    <submittedName>
        <fullName evidence="3">Coenzyme F420 hydrogenase/dehydrogenase, beta subunit C terminus</fullName>
    </submittedName>
</protein>
<feature type="binding site" evidence="5">
    <location>
        <position position="105"/>
    </location>
    <ligand>
        <name>FAD</name>
        <dbReference type="ChEBI" id="CHEBI:57692"/>
    </ligand>
</feature>
<feature type="binding site" evidence="5">
    <location>
        <position position="153"/>
    </location>
    <ligand>
        <name>FAD</name>
        <dbReference type="ChEBI" id="CHEBI:57692"/>
    </ligand>
</feature>
<accession>A0A7R9R773</accession>
<feature type="binding site" evidence="5">
    <location>
        <position position="25"/>
    </location>
    <ligand>
        <name>[4Fe-4S] cluster</name>
        <dbReference type="ChEBI" id="CHEBI:49883"/>
        <label>1</label>
    </ligand>
</feature>
<feature type="binding site" evidence="5">
    <location>
        <position position="215"/>
    </location>
    <ligand>
        <name>FAD</name>
        <dbReference type="ChEBI" id="CHEBI:57692"/>
    </ligand>
</feature>
<dbReference type="PANTHER" id="PTHR31332:SF0">
    <property type="entry name" value="7-HYDROXYMETHYL CHLOROPHYLL A REDUCTASE, CHLOROPLASTIC"/>
    <property type="match status" value="1"/>
</dbReference>
<gene>
    <name evidence="3" type="ORF">FHEFKHOI_01149</name>
    <name evidence="4" type="ORF">KBONHNOK_00918</name>
</gene>
<dbReference type="GO" id="GO:0051539">
    <property type="term" value="F:4 iron, 4 sulfur cluster binding"/>
    <property type="evidence" value="ECO:0007669"/>
    <property type="project" value="UniProtKB-KW"/>
</dbReference>
<dbReference type="Gene3D" id="3.30.70.20">
    <property type="match status" value="1"/>
</dbReference>
<feature type="binding site" evidence="5">
    <location>
        <position position="288"/>
    </location>
    <ligand>
        <name>FAD</name>
        <dbReference type="ChEBI" id="CHEBI:57692"/>
    </ligand>
</feature>
<dbReference type="AlphaFoldDB" id="A0A7R9R773"/>
<feature type="binding site" evidence="5">
    <location>
        <position position="289"/>
    </location>
    <ligand>
        <name>FAD</name>
        <dbReference type="ChEBI" id="CHEBI:57692"/>
    </ligand>
</feature>
<feature type="binding site" evidence="5">
    <location>
        <position position="60"/>
    </location>
    <ligand>
        <name>[4Fe-4S] cluster</name>
        <dbReference type="ChEBI" id="CHEBI:49883"/>
        <label>1</label>
    </ligand>
</feature>
<evidence type="ECO:0000313" key="4">
    <source>
        <dbReference type="EMBL" id="CAD7776490.1"/>
    </source>
</evidence>
<feature type="binding site" evidence="5">
    <location>
        <position position="110"/>
    </location>
    <ligand>
        <name>FAD</name>
        <dbReference type="ChEBI" id="CHEBI:57692"/>
    </ligand>
</feature>
<dbReference type="InterPro" id="IPR007516">
    <property type="entry name" value="Co_F420_Hydgase/DH_bsu_N"/>
</dbReference>
<feature type="binding site" evidence="5">
    <location>
        <position position="155"/>
    </location>
    <ligand>
        <name>FAD</name>
        <dbReference type="ChEBI" id="CHEBI:57692"/>
    </ligand>
</feature>
<proteinExistence type="evidence at protein level"/>
<feature type="binding site" evidence="5">
    <location>
        <position position="28"/>
    </location>
    <ligand>
        <name>[4Fe-4S] cluster</name>
        <dbReference type="ChEBI" id="CHEBI:49883"/>
        <label>1</label>
    </ligand>
</feature>
<keyword evidence="5" id="KW-0408">Iron</keyword>
<keyword evidence="5" id="KW-0002">3D-structure</keyword>
<evidence type="ECO:0000259" key="1">
    <source>
        <dbReference type="Pfam" id="PF04422"/>
    </source>
</evidence>
<reference evidence="3" key="1">
    <citation type="submission" date="2020-12" db="EMBL/GenBank/DDBJ databases">
        <authorList>
            <person name="Hahn"/>
            <person name="C.J."/>
            <person name="Laso-Perez"/>
            <person name="R."/>
            <person name="Vulcano"/>
            <person name="F."/>
            <person name="Vaziourakis"/>
            <person name="K.-M."/>
            <person name="Stokke"/>
            <person name="R."/>
            <person name="Steen"/>
            <person name="I.H."/>
            <person name="Teske"/>
            <person name="A."/>
            <person name="Boetius"/>
            <person name="A."/>
            <person name="Liebeke"/>
            <person name="M."/>
            <person name="Amann"/>
            <person name="R."/>
            <person name="Knittel"/>
            <person name="K. and Wegener. G."/>
        </authorList>
    </citation>
    <scope>NUCLEOTIDE SEQUENCE</scope>
    <source>
        <strain evidence="3">Gfbio:2ba61e4a-a911-483b-ba5e-e0ad8afd3b38:GoM-Arc1_E50</strain>
        <strain evidence="4">Gfbio:2ba61e4a-a911-483b-ba5e-e0ad8afd3b38:GoM-Arc1_E50_DN</strain>
    </source>
</reference>
<feature type="domain" description="Coenzyme F420 hydrogenase/dehydrogenase beta subunit N-terminal" evidence="1">
    <location>
        <begin position="90"/>
        <end position="163"/>
    </location>
</feature>
<keyword evidence="5" id="KW-0547">Nucleotide-binding</keyword>
<feature type="domain" description="Coenzyme F420 hydrogenase/dehydrogenase beta subunit C-terminal" evidence="2">
    <location>
        <begin position="176"/>
        <end position="325"/>
    </location>
</feature>
<dbReference type="InterPro" id="IPR045220">
    <property type="entry name" value="FRHB/FDHB/HCAR-like"/>
</dbReference>
<feature type="binding site" evidence="5">
    <location>
        <position position="129"/>
    </location>
    <ligand>
        <name>FAD</name>
        <dbReference type="ChEBI" id="CHEBI:57692"/>
    </ligand>
</feature>
<keyword evidence="5" id="KW-0274">FAD</keyword>
<dbReference type="GO" id="GO:0000166">
    <property type="term" value="F:nucleotide binding"/>
    <property type="evidence" value="ECO:0007669"/>
    <property type="project" value="UniProtKB-KW"/>
</dbReference>
<feature type="binding site" evidence="5">
    <location>
        <position position="106"/>
    </location>
    <ligand>
        <name>FAD</name>
        <dbReference type="ChEBI" id="CHEBI:57692"/>
    </ligand>
</feature>
<dbReference type="InterPro" id="IPR007525">
    <property type="entry name" value="FrhB_FdhB_C"/>
</dbReference>
<keyword evidence="5" id="KW-0004">4Fe-4S</keyword>
<feature type="binding site" evidence="5">
    <location>
        <position position="49"/>
    </location>
    <ligand>
        <name>[4Fe-4S] cluster</name>
        <dbReference type="ChEBI" id="CHEBI:49883"/>
        <label>2</label>
    </ligand>
</feature>
<dbReference type="Proteomes" id="UP000595727">
    <property type="component" value="Chromosome 1"/>
</dbReference>
<dbReference type="Pfam" id="PF04432">
    <property type="entry name" value="FrhB_FdhB_C"/>
    <property type="match status" value="1"/>
</dbReference>
<evidence type="ECO:0007829" key="5">
    <source>
        <dbReference type="PDB" id="8RIU"/>
    </source>
</evidence>
<feature type="binding site" evidence="5">
    <location>
        <position position="32"/>
    </location>
    <ligand>
        <name>[4Fe-4S] cluster</name>
        <dbReference type="ChEBI" id="CHEBI:49883"/>
        <label>2</label>
    </ligand>
</feature>
<dbReference type="GO" id="GO:0052592">
    <property type="term" value="F:oxidoreductase activity, acting on CH or CH2 groups, with an iron-sulfur protein as acceptor"/>
    <property type="evidence" value="ECO:0007669"/>
    <property type="project" value="TreeGrafter"/>
</dbReference>
<feature type="binding site" evidence="5">
    <location>
        <position position="159"/>
    </location>
    <ligand>
        <name>FAD</name>
        <dbReference type="ChEBI" id="CHEBI:57692"/>
    </ligand>
</feature>
<keyword evidence="5" id="KW-0479">Metal-binding</keyword>
<sequence length="370" mass="40680">MKFDEKGSIIDLETKVVYSNICCYCGACGAFCTEYISYENGTPVTKQKCFEIHGACFDFCPRTFLPVLEMERELFGEVRSDWELGYYTDIVTARATNPEILEKGQNGGVVTALLTHLIDEGKIDAACITGRSDDEPWKPEPLVATTRDEILKGAGSNYEQCPAIMGVGEALANGSENIAMVGLPCHIQAMRKIQLSKAFDVGASRVKYAIGLLCTETFDRDLLHAKLREMKIKAEDVKKFDIGEGKFKVFTEEGVRTEKIATMKSCMRDGCKVCYDFAAELADISVGSIGSEEGWNTVLIRSKAGKELIDEAEKAKVIEVKPLNEASIQSVKDLASRKKSENMDNIVEIAGATKILHLAVKPQELSLLLG</sequence>
<dbReference type="SMR" id="A0A7R9R773"/>
<keyword evidence="5" id="KW-0411">Iron-sulfur</keyword>
<evidence type="ECO:0000313" key="3">
    <source>
        <dbReference type="EMBL" id="CAD7772047.1"/>
    </source>
</evidence>
<feature type="binding site" evidence="5">
    <location>
        <position position="157"/>
    </location>
    <ligand>
        <name>FAD</name>
        <dbReference type="ChEBI" id="CHEBI:57692"/>
    </ligand>
</feature>
<feature type="binding site" evidence="5">
    <location>
        <position position="51"/>
    </location>
    <ligand>
        <name>[4Fe-4S] cluster</name>
        <dbReference type="ChEBI" id="CHEBI:49883"/>
        <label>2</label>
    </ligand>
</feature>
<feature type="binding site" evidence="5">
    <location>
        <position position="156"/>
    </location>
    <ligand>
        <name>FAD</name>
        <dbReference type="ChEBI" id="CHEBI:57692"/>
    </ligand>
</feature>
<feature type="binding site" evidence="5">
    <location>
        <position position="271"/>
    </location>
    <ligand>
        <name>[4Fe-4S] cluster</name>
        <dbReference type="ChEBI" id="CHEBI:49883"/>
        <label>3</label>
    </ligand>
</feature>
<dbReference type="GO" id="GO:0046872">
    <property type="term" value="F:metal ion binding"/>
    <property type="evidence" value="ECO:0007669"/>
    <property type="project" value="UniProtKB-KW"/>
</dbReference>
<organism evidence="3">
    <name type="scientific">Candidatus Methanoperedenaceae archaeon GB50</name>
    <dbReference type="NCBI Taxonomy" id="2691038"/>
    <lineage>
        <taxon>Archaea</taxon>
        <taxon>Methanobacteriati</taxon>
        <taxon>Methanobacteriota</taxon>
        <taxon>Stenosarchaea group</taxon>
        <taxon>Methanomicrobia</taxon>
        <taxon>Methanosarcinales</taxon>
        <taxon>ANME-2 cluster</taxon>
        <taxon>Candidatus Methanoperedentaceae</taxon>
    </lineage>
</organism>
<dbReference type="Proteomes" id="UP000603930">
    <property type="component" value="Unassembled WGS sequence"/>
</dbReference>
<dbReference type="Pfam" id="PF04422">
    <property type="entry name" value="FrhB_FdhB_N"/>
    <property type="match status" value="1"/>
</dbReference>
<dbReference type="EMBL" id="LR991654">
    <property type="protein sequence ID" value="CAD7772047.1"/>
    <property type="molecule type" value="Genomic_DNA"/>
</dbReference>
<evidence type="ECO:0000259" key="2">
    <source>
        <dbReference type="Pfam" id="PF04432"/>
    </source>
</evidence>
<feature type="binding site" evidence="5">
    <location>
        <position position="296"/>
    </location>
    <ligand>
        <name>FAD</name>
        <dbReference type="ChEBI" id="CHEBI:57692"/>
    </ligand>
</feature>
<feature type="binding site" evidence="5">
    <location>
        <position position="111"/>
    </location>
    <ligand>
        <name>FAD</name>
        <dbReference type="ChEBI" id="CHEBI:57692"/>
    </ligand>
</feature>
<feature type="binding site" evidence="5">
    <location>
        <position position="274"/>
    </location>
    <ligand>
        <name>[4Fe-4S] cluster</name>
        <dbReference type="ChEBI" id="CHEBI:49883"/>
        <label>3</label>
    </ligand>
</feature>
<feature type="binding site" evidence="5">
    <location>
        <position position="108"/>
    </location>
    <ligand>
        <name>FAD</name>
        <dbReference type="ChEBI" id="CHEBI:57692"/>
    </ligand>
</feature>
<reference evidence="5" key="2">
    <citation type="journal article" date="2024" name="Nat. Commun.">
        <title>Ethane-oxidising archaea couple CO&amp;lt;sub&amp;gt;2&amp;lt;/sub&amp;gt; generation to F&amp;lt;sub&amp;gt;420&amp;lt;/sub&amp;gt; reduction.</title>
        <authorList>
            <person name="Lemaire O.N."/>
            <person name="Wegener G."/>
            <person name="Wagner T."/>
        </authorList>
    </citation>
    <scope>X-RAY CRYSTALLOGRAPHY (1.89 ANGSTROMS) IN COMPLEX WITH FAD AND [4FE-4S] CLUSTER</scope>
</reference>
<name>A0A7R9R773_9EURY</name>
<feature type="binding site" evidence="5">
    <location>
        <position position="56"/>
    </location>
    <ligand>
        <name>[4Fe-4S] cluster</name>
        <dbReference type="ChEBI" id="CHEBI:49883"/>
        <label>2</label>
    </ligand>
</feature>
<dbReference type="PDB" id="8RIU">
    <property type="method" value="X-ray"/>
    <property type="resolution" value="1.89 A"/>
    <property type="chains" value="B/E=1-370"/>
</dbReference>
<dbReference type="EMBL" id="CAJIMI010000013">
    <property type="protein sequence ID" value="CAD7776490.1"/>
    <property type="molecule type" value="Genomic_DNA"/>
</dbReference>